<feature type="transmembrane region" description="Helical" evidence="12">
    <location>
        <begin position="61"/>
        <end position="84"/>
    </location>
</feature>
<dbReference type="PANTHER" id="PTHR42770">
    <property type="entry name" value="AMINO ACID TRANSPORTER-RELATED"/>
    <property type="match status" value="1"/>
</dbReference>
<evidence type="ECO:0000313" key="13">
    <source>
        <dbReference type="EMBL" id="BBX71355.1"/>
    </source>
</evidence>
<keyword evidence="4" id="KW-0813">Transport</keyword>
<name>A0A7I7MGR2_9MYCO</name>
<keyword evidence="7" id="KW-0029">Amino-acid transport</keyword>
<feature type="transmembrane region" description="Helical" evidence="12">
    <location>
        <begin position="301"/>
        <end position="332"/>
    </location>
</feature>
<feature type="transmembrane region" description="Helical" evidence="12">
    <location>
        <begin position="26"/>
        <end position="49"/>
    </location>
</feature>
<dbReference type="Pfam" id="PF13520">
    <property type="entry name" value="AA_permease_2"/>
    <property type="match status" value="1"/>
</dbReference>
<protein>
    <recommendedName>
        <fullName evidence="10">Arginine-ornithine antiporter</fullName>
    </recommendedName>
</protein>
<feature type="transmembrane region" description="Helical" evidence="12">
    <location>
        <begin position="442"/>
        <end position="460"/>
    </location>
</feature>
<evidence type="ECO:0000256" key="6">
    <source>
        <dbReference type="ARBA" id="ARBA00022692"/>
    </source>
</evidence>
<reference evidence="13 14" key="1">
    <citation type="journal article" date="2019" name="Emerg. Microbes Infect.">
        <title>Comprehensive subspecies identification of 175 nontuberculous mycobacteria species based on 7547 genomic profiles.</title>
        <authorList>
            <person name="Matsumoto Y."/>
            <person name="Kinjo T."/>
            <person name="Motooka D."/>
            <person name="Nabeya D."/>
            <person name="Jung N."/>
            <person name="Uechi K."/>
            <person name="Horii T."/>
            <person name="Iida T."/>
            <person name="Fujita J."/>
            <person name="Nakamura S."/>
        </authorList>
    </citation>
    <scope>NUCLEOTIDE SEQUENCE [LARGE SCALE GENOMIC DNA]</scope>
    <source>
        <strain evidence="13 14">JCM 13323</strain>
    </source>
</reference>
<dbReference type="GO" id="GO:1903826">
    <property type="term" value="P:L-arginine transmembrane transport"/>
    <property type="evidence" value="ECO:0007669"/>
    <property type="project" value="InterPro"/>
</dbReference>
<dbReference type="InterPro" id="IPR050367">
    <property type="entry name" value="APC_superfamily"/>
</dbReference>
<dbReference type="NCBIfam" id="TIGR00905">
    <property type="entry name" value="2A0302"/>
    <property type="match status" value="1"/>
</dbReference>
<dbReference type="KEGG" id="mpsc:MPSYJ_48160"/>
<dbReference type="PANTHER" id="PTHR42770:SF4">
    <property type="entry name" value="ARGININE_ORNITHINE ANTIPORTER-RELATED"/>
    <property type="match status" value="1"/>
</dbReference>
<feature type="transmembrane region" description="Helical" evidence="12">
    <location>
        <begin position="418"/>
        <end position="436"/>
    </location>
</feature>
<evidence type="ECO:0000256" key="1">
    <source>
        <dbReference type="ARBA" id="ARBA00002249"/>
    </source>
</evidence>
<comment type="similarity">
    <text evidence="3">Belongs to the amino acid-polyamine-organocation (APC) superfamily. Basic amino acid/polyamine antiporter (APA) (TC 2.A.3.2) family.</text>
</comment>
<dbReference type="InterPro" id="IPR022461">
    <property type="entry name" value="Arg/Orn_antiprt_ArcD"/>
</dbReference>
<keyword evidence="14" id="KW-1185">Reference proteome</keyword>
<comment type="subcellular location">
    <subcellularLocation>
        <location evidence="2">Cell membrane</location>
        <topology evidence="2">Multi-pass membrane protein</topology>
    </subcellularLocation>
</comment>
<feature type="transmembrane region" description="Helical" evidence="12">
    <location>
        <begin position="353"/>
        <end position="371"/>
    </location>
</feature>
<keyword evidence="6 12" id="KW-0812">Transmembrane</keyword>
<evidence type="ECO:0000256" key="11">
    <source>
        <dbReference type="SAM" id="MobiDB-lite"/>
    </source>
</evidence>
<gene>
    <name evidence="13" type="primary">arcD</name>
    <name evidence="13" type="ORF">MPSYJ_48160</name>
</gene>
<sequence length="499" mass="52402">MWETTMSQSVIPGPAKPAPRAPRTTAGLGLAALTALVVGSMIGSGIFALPSQMAGSAAPGPLIIGWAVTGVGMLMLAFVFQTLATRKPDVDGGVYGYARAGFGNYIGFTSAFGYWMSAWVGNVAYLVLLFSTLGYFFPAFEGGATVAAIIGASVVLWIVHALTLRGVQTAALVNVVVTVAKVVPILVFIAIAAVGFKAGLFTADFWGKTTQIDGAPLGDTMSQVKSMMLVTVWVFIGIEGASVYSQRAARRADVGRATVLGFVGVLALLLLVNLLSYGLMAQAELAGVPDPSMAGVLENEVGSWGAAFISIGLVVSLLGALIAWVLLCVEILRLPALENVMPKALAKENRHGAPATALWLTNLCVQAMLLWTLANASTYTNLIYLATSLILLPYLWSAAYQVLLAVRGETYGDGRGRTRDILVGAIALGYAVWLVYAGGWQYVLMAAVFYLVGTALYVWARRESKLTVFTRAELVVVAVVAATSVLAVALLATGHLAVL</sequence>
<evidence type="ECO:0000256" key="3">
    <source>
        <dbReference type="ARBA" id="ARBA00008220"/>
    </source>
</evidence>
<comment type="function">
    <text evidence="1">Probable amino-acid or metabolite transport protein.</text>
</comment>
<evidence type="ECO:0000256" key="8">
    <source>
        <dbReference type="ARBA" id="ARBA00022989"/>
    </source>
</evidence>
<feature type="compositionally biased region" description="Polar residues" evidence="11">
    <location>
        <begin position="1"/>
        <end position="10"/>
    </location>
</feature>
<feature type="transmembrane region" description="Helical" evidence="12">
    <location>
        <begin position="383"/>
        <end position="406"/>
    </location>
</feature>
<keyword evidence="9 12" id="KW-0472">Membrane</keyword>
<dbReference type="AlphaFoldDB" id="A0A7I7MGR2"/>
<feature type="transmembrane region" description="Helical" evidence="12">
    <location>
        <begin position="146"/>
        <end position="164"/>
    </location>
</feature>
<evidence type="ECO:0000256" key="10">
    <source>
        <dbReference type="NCBIfam" id="TIGR03810"/>
    </source>
</evidence>
<dbReference type="GO" id="GO:0006527">
    <property type="term" value="P:L-arginine catabolic process"/>
    <property type="evidence" value="ECO:0007669"/>
    <property type="project" value="UniProtKB-UniRule"/>
</dbReference>
<feature type="transmembrane region" description="Helical" evidence="12">
    <location>
        <begin position="472"/>
        <end position="498"/>
    </location>
</feature>
<evidence type="ECO:0000256" key="12">
    <source>
        <dbReference type="SAM" id="Phobius"/>
    </source>
</evidence>
<dbReference type="InterPro" id="IPR002293">
    <property type="entry name" value="AA/rel_permease1"/>
</dbReference>
<dbReference type="Gene3D" id="1.20.1740.10">
    <property type="entry name" value="Amino acid/polyamine transporter I"/>
    <property type="match status" value="1"/>
</dbReference>
<dbReference type="GO" id="GO:0005886">
    <property type="term" value="C:plasma membrane"/>
    <property type="evidence" value="ECO:0007669"/>
    <property type="project" value="UniProtKB-SubCell"/>
</dbReference>
<feature type="transmembrane region" description="Helical" evidence="12">
    <location>
        <begin position="96"/>
        <end position="116"/>
    </location>
</feature>
<dbReference type="Proteomes" id="UP000466514">
    <property type="component" value="Chromosome"/>
</dbReference>
<dbReference type="NCBIfam" id="TIGR03810">
    <property type="entry name" value="arg_ornith_anti"/>
    <property type="match status" value="1"/>
</dbReference>
<dbReference type="GO" id="GO:0043858">
    <property type="term" value="F:arginine:ornithine antiporter activity"/>
    <property type="evidence" value="ECO:0007669"/>
    <property type="project" value="UniProtKB-UniRule"/>
</dbReference>
<evidence type="ECO:0000313" key="14">
    <source>
        <dbReference type="Proteomes" id="UP000466514"/>
    </source>
</evidence>
<organism evidence="13 14">
    <name type="scientific">Mycolicibacterium psychrotolerans</name>
    <dbReference type="NCBI Taxonomy" id="216929"/>
    <lineage>
        <taxon>Bacteria</taxon>
        <taxon>Bacillati</taxon>
        <taxon>Actinomycetota</taxon>
        <taxon>Actinomycetes</taxon>
        <taxon>Mycobacteriales</taxon>
        <taxon>Mycobacteriaceae</taxon>
        <taxon>Mycolicibacterium</taxon>
    </lineage>
</organism>
<dbReference type="InterPro" id="IPR004754">
    <property type="entry name" value="Amino_acid_antiprt"/>
</dbReference>
<proteinExistence type="inferred from homology"/>
<evidence type="ECO:0000256" key="9">
    <source>
        <dbReference type="ARBA" id="ARBA00023136"/>
    </source>
</evidence>
<dbReference type="PIRSF" id="PIRSF006060">
    <property type="entry name" value="AA_transporter"/>
    <property type="match status" value="1"/>
</dbReference>
<evidence type="ECO:0000256" key="2">
    <source>
        <dbReference type="ARBA" id="ARBA00004651"/>
    </source>
</evidence>
<evidence type="ECO:0000256" key="4">
    <source>
        <dbReference type="ARBA" id="ARBA00022448"/>
    </source>
</evidence>
<evidence type="ECO:0000256" key="5">
    <source>
        <dbReference type="ARBA" id="ARBA00022475"/>
    </source>
</evidence>
<feature type="transmembrane region" description="Helical" evidence="12">
    <location>
        <begin position="171"/>
        <end position="196"/>
    </location>
</feature>
<accession>A0A7I7MGR2</accession>
<feature type="region of interest" description="Disordered" evidence="11">
    <location>
        <begin position="1"/>
        <end position="22"/>
    </location>
</feature>
<feature type="transmembrane region" description="Helical" evidence="12">
    <location>
        <begin position="226"/>
        <end position="245"/>
    </location>
</feature>
<keyword evidence="8 12" id="KW-1133">Transmembrane helix</keyword>
<keyword evidence="5" id="KW-1003">Cell membrane</keyword>
<feature type="transmembrane region" description="Helical" evidence="12">
    <location>
        <begin position="257"/>
        <end position="281"/>
    </location>
</feature>
<evidence type="ECO:0000256" key="7">
    <source>
        <dbReference type="ARBA" id="ARBA00022970"/>
    </source>
</evidence>
<dbReference type="EMBL" id="AP022574">
    <property type="protein sequence ID" value="BBX71355.1"/>
    <property type="molecule type" value="Genomic_DNA"/>
</dbReference>